<dbReference type="KEGG" id="pfaa:MM59RIKEN_22710"/>
<evidence type="ECO:0000313" key="1">
    <source>
        <dbReference type="EMBL" id="BCK84952.1"/>
    </source>
</evidence>
<evidence type="ECO:0000313" key="2">
    <source>
        <dbReference type="Proteomes" id="UP000679848"/>
    </source>
</evidence>
<gene>
    <name evidence="1" type="ORF">MM59RIKEN_22710</name>
</gene>
<proteinExistence type="predicted"/>
<sequence>MPYNVELCYGYFEGECGIYHAFRLVAPEKDFPDDVEKSLAESLETKADNPNFKWDCMHLNLPDAIVERIKADGVREYLTAQKGEHQDIQRSVDQQNDHARGTYQTKYIRVLGHAEVTVSVRIKVRDDETLSEQDIYARAGKKFGGIMAFVGNGGMDKLIGVEGEGETISADEAPVFDDYMEE</sequence>
<protein>
    <submittedName>
        <fullName evidence="1">Uncharacterized protein</fullName>
    </submittedName>
</protein>
<accession>A0A810QFT2</accession>
<dbReference type="AlphaFoldDB" id="A0A810QFT2"/>
<dbReference type="EMBL" id="AP023420">
    <property type="protein sequence ID" value="BCK84952.1"/>
    <property type="molecule type" value="Genomic_DNA"/>
</dbReference>
<reference evidence="1" key="1">
    <citation type="submission" date="2020-09" db="EMBL/GenBank/DDBJ databases">
        <title>New species isolated from human feces.</title>
        <authorList>
            <person name="Kitahara M."/>
            <person name="Shigeno Y."/>
            <person name="Shime M."/>
            <person name="Matsumoto Y."/>
            <person name="Nakamura S."/>
            <person name="Motooka D."/>
            <person name="Fukuoka S."/>
            <person name="Nishikawa H."/>
            <person name="Benno Y."/>
        </authorList>
    </citation>
    <scope>NUCLEOTIDE SEQUENCE</scope>
    <source>
        <strain evidence="1">MM59</strain>
    </source>
</reference>
<keyword evidence="2" id="KW-1185">Reference proteome</keyword>
<dbReference type="RefSeq" id="WP_055179948.1">
    <property type="nucleotide sequence ID" value="NZ_AP023420.1"/>
</dbReference>
<dbReference type="Proteomes" id="UP000679848">
    <property type="component" value="Chromosome"/>
</dbReference>
<name>A0A810QFT2_9FIRM</name>
<organism evidence="1 2">
    <name type="scientific">Pusillibacter faecalis</name>
    <dbReference type="NCBI Taxonomy" id="2714358"/>
    <lineage>
        <taxon>Bacteria</taxon>
        <taxon>Bacillati</taxon>
        <taxon>Bacillota</taxon>
        <taxon>Clostridia</taxon>
        <taxon>Eubacteriales</taxon>
        <taxon>Oscillospiraceae</taxon>
        <taxon>Pusillibacter</taxon>
    </lineage>
</organism>